<dbReference type="AlphaFoldDB" id="A0A0M0KBZ4"/>
<evidence type="ECO:0000256" key="3">
    <source>
        <dbReference type="ARBA" id="ARBA00022692"/>
    </source>
</evidence>
<accession>A0A0M0KBZ4</accession>
<dbReference type="Pfam" id="PF09678">
    <property type="entry name" value="Caa3_CtaG"/>
    <property type="match status" value="1"/>
</dbReference>
<reference evidence="7" key="1">
    <citation type="submission" date="2015-08" db="EMBL/GenBank/DDBJ databases">
        <title>Complete DNA Sequence of Pseudomonas syringae pv. actinidiae, the Causal Agent of Kiwifruit Canker Disease.</title>
        <authorList>
            <person name="Rikkerink E.H.A."/>
            <person name="Fineran P.C."/>
        </authorList>
    </citation>
    <scope>NUCLEOTIDE SEQUENCE</scope>
    <source>
        <strain evidence="7">DSM 13666</strain>
    </source>
</reference>
<feature type="transmembrane region" description="Helical" evidence="6">
    <location>
        <begin position="18"/>
        <end position="38"/>
    </location>
</feature>
<evidence type="ECO:0000256" key="4">
    <source>
        <dbReference type="ARBA" id="ARBA00022989"/>
    </source>
</evidence>
<evidence type="ECO:0000256" key="6">
    <source>
        <dbReference type="SAM" id="Phobius"/>
    </source>
</evidence>
<feature type="transmembrane region" description="Helical" evidence="6">
    <location>
        <begin position="123"/>
        <end position="145"/>
    </location>
</feature>
<evidence type="ECO:0000256" key="1">
    <source>
        <dbReference type="ARBA" id="ARBA00004651"/>
    </source>
</evidence>
<organism evidence="7">
    <name type="scientific">Halalkalibacterium halodurans</name>
    <name type="common">Bacillus halodurans</name>
    <dbReference type="NCBI Taxonomy" id="86665"/>
    <lineage>
        <taxon>Bacteria</taxon>
        <taxon>Bacillati</taxon>
        <taxon>Bacillota</taxon>
        <taxon>Bacilli</taxon>
        <taxon>Bacillales</taxon>
        <taxon>Bacillaceae</taxon>
        <taxon>Halalkalibacterium (ex Joshi et al. 2022)</taxon>
    </lineage>
</organism>
<evidence type="ECO:0000256" key="5">
    <source>
        <dbReference type="ARBA" id="ARBA00023136"/>
    </source>
</evidence>
<accession>A0A4Y7WW67</accession>
<comment type="caution">
    <text evidence="7">The sequence shown here is derived from an EMBL/GenBank/DDBJ whole genome shotgun (WGS) entry which is preliminary data.</text>
</comment>
<dbReference type="OMA" id="HVFLAGY"/>
<sequence>MNGNHSTHVHTLGLEEQIVLAIPFVIGLVLYLLSIVHSNRSYSSWPLYRTNLWILGSVCALLAVCGPIATRSHTDFTLHMVGHLLLGMLAPLLMVLAAPFTVAFRALPVQHARKLAKLLKSRYIQVISDPIVASILNIGGLWILYTTPLYNAMHGHPLLHIVIHLHVFLAGYLFTASMISIDPMPHRTSFTYRGIVLVLALAAHGILSKYIYFSPPASVPLNQAEMGGVLMYYGGDAVDIVLIFVFFMQWYKAVRPRTPFAHESL</sequence>
<feature type="transmembrane region" description="Helical" evidence="6">
    <location>
        <begin position="81"/>
        <end position="102"/>
    </location>
</feature>
<dbReference type="RefSeq" id="WP_010897065.1">
    <property type="nucleotide sequence ID" value="NZ_CP040441.1"/>
</dbReference>
<evidence type="ECO:0008006" key="8">
    <source>
        <dbReference type="Google" id="ProtNLM"/>
    </source>
</evidence>
<dbReference type="GeneID" id="87596436"/>
<gene>
    <name evidence="7" type="ORF">AMD02_19580</name>
</gene>
<protein>
    <recommendedName>
        <fullName evidence="8">Cytochrome c oxidase assembly protein</fullName>
    </recommendedName>
</protein>
<keyword evidence="2" id="KW-1003">Cell membrane</keyword>
<feature type="transmembrane region" description="Helical" evidence="6">
    <location>
        <begin position="232"/>
        <end position="251"/>
    </location>
</feature>
<feature type="transmembrane region" description="Helical" evidence="6">
    <location>
        <begin position="190"/>
        <end position="212"/>
    </location>
</feature>
<keyword evidence="5 6" id="KW-0472">Membrane</keyword>
<keyword evidence="3 6" id="KW-0812">Transmembrane</keyword>
<dbReference type="GO" id="GO:0005886">
    <property type="term" value="C:plasma membrane"/>
    <property type="evidence" value="ECO:0007669"/>
    <property type="project" value="UniProtKB-SubCell"/>
</dbReference>
<evidence type="ECO:0000313" key="7">
    <source>
        <dbReference type="EMBL" id="KOO36376.1"/>
    </source>
</evidence>
<dbReference type="EMBL" id="LILD01000014">
    <property type="protein sequence ID" value="KOO36376.1"/>
    <property type="molecule type" value="Genomic_DNA"/>
</dbReference>
<name>A0A0M0KBZ4_ALKHA</name>
<proteinExistence type="predicted"/>
<keyword evidence="4 6" id="KW-1133">Transmembrane helix</keyword>
<evidence type="ECO:0000256" key="2">
    <source>
        <dbReference type="ARBA" id="ARBA00022475"/>
    </source>
</evidence>
<feature type="transmembrane region" description="Helical" evidence="6">
    <location>
        <begin position="50"/>
        <end position="69"/>
    </location>
</feature>
<dbReference type="PATRIC" id="fig|136160.3.peg.3906"/>
<comment type="subcellular location">
    <subcellularLocation>
        <location evidence="1">Cell membrane</location>
        <topology evidence="1">Multi-pass membrane protein</topology>
    </subcellularLocation>
</comment>
<dbReference type="InterPro" id="IPR019108">
    <property type="entry name" value="Caa3_assmbl_CtaG-rel"/>
</dbReference>
<feature type="transmembrane region" description="Helical" evidence="6">
    <location>
        <begin position="157"/>
        <end position="178"/>
    </location>
</feature>